<reference evidence="1" key="2">
    <citation type="submission" date="2020-11" db="EMBL/GenBank/DDBJ databases">
        <authorList>
            <person name="McCartney M.A."/>
            <person name="Auch B."/>
            <person name="Kono T."/>
            <person name="Mallez S."/>
            <person name="Becker A."/>
            <person name="Gohl D.M."/>
            <person name="Silverstein K.A.T."/>
            <person name="Koren S."/>
            <person name="Bechman K.B."/>
            <person name="Herman A."/>
            <person name="Abrahante J.E."/>
            <person name="Garbe J."/>
        </authorList>
    </citation>
    <scope>NUCLEOTIDE SEQUENCE</scope>
    <source>
        <strain evidence="1">Duluth1</strain>
        <tissue evidence="1">Whole animal</tissue>
    </source>
</reference>
<organism evidence="1 2">
    <name type="scientific">Dreissena polymorpha</name>
    <name type="common">Zebra mussel</name>
    <name type="synonym">Mytilus polymorpha</name>
    <dbReference type="NCBI Taxonomy" id="45954"/>
    <lineage>
        <taxon>Eukaryota</taxon>
        <taxon>Metazoa</taxon>
        <taxon>Spiralia</taxon>
        <taxon>Lophotrochozoa</taxon>
        <taxon>Mollusca</taxon>
        <taxon>Bivalvia</taxon>
        <taxon>Autobranchia</taxon>
        <taxon>Heteroconchia</taxon>
        <taxon>Euheterodonta</taxon>
        <taxon>Imparidentia</taxon>
        <taxon>Neoheterodontei</taxon>
        <taxon>Myida</taxon>
        <taxon>Dreissenoidea</taxon>
        <taxon>Dreissenidae</taxon>
        <taxon>Dreissena</taxon>
    </lineage>
</organism>
<name>A0A9D4LG70_DREPO</name>
<protein>
    <submittedName>
        <fullName evidence="1">Uncharacterized protein</fullName>
    </submittedName>
</protein>
<comment type="caution">
    <text evidence="1">The sequence shown here is derived from an EMBL/GenBank/DDBJ whole genome shotgun (WGS) entry which is preliminary data.</text>
</comment>
<proteinExistence type="predicted"/>
<dbReference type="Proteomes" id="UP000828390">
    <property type="component" value="Unassembled WGS sequence"/>
</dbReference>
<keyword evidence="2" id="KW-1185">Reference proteome</keyword>
<accession>A0A9D4LG70</accession>
<dbReference type="AlphaFoldDB" id="A0A9D4LG70"/>
<dbReference type="EMBL" id="JAIWYP010000003">
    <property type="protein sequence ID" value="KAH3857199.1"/>
    <property type="molecule type" value="Genomic_DNA"/>
</dbReference>
<sequence>MFIYLCGVNISAANKLSALMNEQGFDGNYQENIYQKSILSGYREAMANKNTPIHLHMSHFNFNNGNDAEELSHIWAMNMLRAHCLAIDLDRNRVLICAQDALSTRCQKSGPVSLPACDDPCPSTLTRKY</sequence>
<reference evidence="1" key="1">
    <citation type="journal article" date="2019" name="bioRxiv">
        <title>The Genome of the Zebra Mussel, Dreissena polymorpha: A Resource for Invasive Species Research.</title>
        <authorList>
            <person name="McCartney M.A."/>
            <person name="Auch B."/>
            <person name="Kono T."/>
            <person name="Mallez S."/>
            <person name="Zhang Y."/>
            <person name="Obille A."/>
            <person name="Becker A."/>
            <person name="Abrahante J.E."/>
            <person name="Garbe J."/>
            <person name="Badalamenti J.P."/>
            <person name="Herman A."/>
            <person name="Mangelson H."/>
            <person name="Liachko I."/>
            <person name="Sullivan S."/>
            <person name="Sone E.D."/>
            <person name="Koren S."/>
            <person name="Silverstein K.A.T."/>
            <person name="Beckman K.B."/>
            <person name="Gohl D.M."/>
        </authorList>
    </citation>
    <scope>NUCLEOTIDE SEQUENCE</scope>
    <source>
        <strain evidence="1">Duluth1</strain>
        <tissue evidence="1">Whole animal</tissue>
    </source>
</reference>
<gene>
    <name evidence="1" type="ORF">DPMN_099803</name>
</gene>
<evidence type="ECO:0000313" key="1">
    <source>
        <dbReference type="EMBL" id="KAH3857199.1"/>
    </source>
</evidence>
<evidence type="ECO:0000313" key="2">
    <source>
        <dbReference type="Proteomes" id="UP000828390"/>
    </source>
</evidence>